<dbReference type="GO" id="GO:0003725">
    <property type="term" value="F:double-stranded RNA binding"/>
    <property type="evidence" value="ECO:0007669"/>
    <property type="project" value="InterPro"/>
</dbReference>
<evidence type="ECO:0000256" key="9">
    <source>
        <dbReference type="ARBA" id="ARBA00022840"/>
    </source>
</evidence>
<evidence type="ECO:0000256" key="1">
    <source>
        <dbReference type="ARBA" id="ARBA00004496"/>
    </source>
</evidence>
<evidence type="ECO:0000256" key="11">
    <source>
        <dbReference type="ARBA" id="ARBA00048366"/>
    </source>
</evidence>
<dbReference type="GO" id="GO:0006450">
    <property type="term" value="P:regulation of translational fidelity"/>
    <property type="evidence" value="ECO:0007669"/>
    <property type="project" value="TreeGrafter"/>
</dbReference>
<keyword evidence="5" id="KW-0808">Transferase</keyword>
<dbReference type="RefSeq" id="WP_067558659.1">
    <property type="nucleotide sequence ID" value="NZ_CAKOCV010000004.1"/>
</dbReference>
<dbReference type="InterPro" id="IPR050156">
    <property type="entry name" value="TC-AMP_synthase_SUA5"/>
</dbReference>
<evidence type="ECO:0000256" key="7">
    <source>
        <dbReference type="ARBA" id="ARBA00022695"/>
    </source>
</evidence>
<dbReference type="GeneID" id="78478697"/>
<evidence type="ECO:0000313" key="13">
    <source>
        <dbReference type="EMBL" id="AMK55240.1"/>
    </source>
</evidence>
<gene>
    <name evidence="13" type="ORF">AALO17_21060</name>
    <name evidence="14" type="ORF">BO223_02965</name>
</gene>
<keyword evidence="15" id="KW-1185">Reference proteome</keyword>
<dbReference type="KEGG" id="fro:AALO17_21060"/>
<dbReference type="Pfam" id="PF01300">
    <property type="entry name" value="Sua5_yciO_yrdC"/>
    <property type="match status" value="1"/>
</dbReference>
<evidence type="ECO:0000256" key="3">
    <source>
        <dbReference type="ARBA" id="ARBA00012584"/>
    </source>
</evidence>
<evidence type="ECO:0000256" key="2">
    <source>
        <dbReference type="ARBA" id="ARBA00007663"/>
    </source>
</evidence>
<dbReference type="PROSITE" id="PS51163">
    <property type="entry name" value="YRDC"/>
    <property type="match status" value="1"/>
</dbReference>
<keyword evidence="6" id="KW-0819">tRNA processing</keyword>
<keyword evidence="7" id="KW-0548">Nucleotidyltransferase</keyword>
<keyword evidence="8" id="KW-0547">Nucleotide-binding</keyword>
<dbReference type="Proteomes" id="UP000069771">
    <property type="component" value="Chromosome"/>
</dbReference>
<protein>
    <recommendedName>
        <fullName evidence="10">L-threonylcarbamoyladenylate synthase</fullName>
        <ecNumber evidence="3">2.7.7.87</ecNumber>
    </recommendedName>
    <alternativeName>
        <fullName evidence="10">L-threonylcarbamoyladenylate synthase</fullName>
    </alternativeName>
</protein>
<evidence type="ECO:0000256" key="6">
    <source>
        <dbReference type="ARBA" id="ARBA00022694"/>
    </source>
</evidence>
<dbReference type="GO" id="GO:0000049">
    <property type="term" value="F:tRNA binding"/>
    <property type="evidence" value="ECO:0007669"/>
    <property type="project" value="TreeGrafter"/>
</dbReference>
<proteinExistence type="inferred from homology"/>
<reference evidence="14 16" key="2">
    <citation type="submission" date="2016-11" db="EMBL/GenBank/DDBJ databases">
        <title>Description of two novel members of the family Erysipelotrichaceae: Ileibacterium lipovorans gen. nov., sp. nov. and Dubosiella newyorkensis, gen. nov., sp. nov.</title>
        <authorList>
            <person name="Cox L.M."/>
            <person name="Sohn J."/>
            <person name="Tyrrell K.L."/>
            <person name="Citron D.M."/>
            <person name="Lawson P.A."/>
            <person name="Patel N.B."/>
            <person name="Iizumi T."/>
            <person name="Perez-Perez G.I."/>
            <person name="Goldstein E.J."/>
            <person name="Blaser M.J."/>
        </authorList>
    </citation>
    <scope>NUCLEOTIDE SEQUENCE [LARGE SCALE GENOMIC DNA]</scope>
    <source>
        <strain evidence="14 16">NYU-BL-K8</strain>
    </source>
</reference>
<dbReference type="GO" id="GO:0005737">
    <property type="term" value="C:cytoplasm"/>
    <property type="evidence" value="ECO:0007669"/>
    <property type="project" value="UniProtKB-SubCell"/>
</dbReference>
<evidence type="ECO:0000313" key="16">
    <source>
        <dbReference type="Proteomes" id="UP000186758"/>
    </source>
</evidence>
<dbReference type="Gene3D" id="3.90.870.10">
    <property type="entry name" value="DHBP synthase"/>
    <property type="match status" value="1"/>
</dbReference>
<dbReference type="AlphaFoldDB" id="A0A140DX63"/>
<sequence length="202" mass="21448">MNRYKENETTLVAAALQNGALLAFPTDTVYGLGTLYGSLDRLERLKHAKHRPETKPVPFMTDSLEKLSRLAQVTESAARLAQAFLPGALTLVLKRSPEVDPAYTNGMETIAVRIPDAPALLAVMKQLDAPLLVTSANQSGQPAALTAAEAAHALPDIDGVMDGSCAGGVASTIVDCTCSPVRILRQGPVSEETIRQVLEETV</sequence>
<comment type="catalytic activity">
    <reaction evidence="11">
        <text>L-threonine + hydrogencarbonate + ATP = L-threonylcarbamoyladenylate + diphosphate + H2O</text>
        <dbReference type="Rhea" id="RHEA:36407"/>
        <dbReference type="ChEBI" id="CHEBI:15377"/>
        <dbReference type="ChEBI" id="CHEBI:17544"/>
        <dbReference type="ChEBI" id="CHEBI:30616"/>
        <dbReference type="ChEBI" id="CHEBI:33019"/>
        <dbReference type="ChEBI" id="CHEBI:57926"/>
        <dbReference type="ChEBI" id="CHEBI:73682"/>
        <dbReference type="EC" id="2.7.7.87"/>
    </reaction>
</comment>
<evidence type="ECO:0000259" key="12">
    <source>
        <dbReference type="PROSITE" id="PS51163"/>
    </source>
</evidence>
<dbReference type="EMBL" id="MPJZ01000036">
    <property type="protein sequence ID" value="OLU46058.1"/>
    <property type="molecule type" value="Genomic_DNA"/>
</dbReference>
<dbReference type="NCBIfam" id="TIGR00057">
    <property type="entry name" value="L-threonylcarbamoyladenylate synthase"/>
    <property type="match status" value="1"/>
</dbReference>
<evidence type="ECO:0000313" key="15">
    <source>
        <dbReference type="Proteomes" id="UP000069771"/>
    </source>
</evidence>
<evidence type="ECO:0000256" key="10">
    <source>
        <dbReference type="ARBA" id="ARBA00029774"/>
    </source>
</evidence>
<dbReference type="EC" id="2.7.7.87" evidence="3"/>
<dbReference type="PANTHER" id="PTHR17490:SF16">
    <property type="entry name" value="THREONYLCARBAMOYL-AMP SYNTHASE"/>
    <property type="match status" value="1"/>
</dbReference>
<dbReference type="GO" id="GO:0005524">
    <property type="term" value="F:ATP binding"/>
    <property type="evidence" value="ECO:0007669"/>
    <property type="project" value="UniProtKB-KW"/>
</dbReference>
<dbReference type="EMBL" id="CP011391">
    <property type="protein sequence ID" value="AMK55240.1"/>
    <property type="molecule type" value="Genomic_DNA"/>
</dbReference>
<organism evidence="13 15">
    <name type="scientific">Faecalibaculum rodentium</name>
    <dbReference type="NCBI Taxonomy" id="1702221"/>
    <lineage>
        <taxon>Bacteria</taxon>
        <taxon>Bacillati</taxon>
        <taxon>Bacillota</taxon>
        <taxon>Erysipelotrichia</taxon>
        <taxon>Erysipelotrichales</taxon>
        <taxon>Erysipelotrichaceae</taxon>
        <taxon>Faecalibaculum</taxon>
    </lineage>
</organism>
<keyword evidence="4" id="KW-0963">Cytoplasm</keyword>
<dbReference type="InterPro" id="IPR006070">
    <property type="entry name" value="Sua5-like_dom"/>
</dbReference>
<dbReference type="Proteomes" id="UP000186758">
    <property type="component" value="Unassembled WGS sequence"/>
</dbReference>
<evidence type="ECO:0000313" key="14">
    <source>
        <dbReference type="EMBL" id="OLU46058.1"/>
    </source>
</evidence>
<evidence type="ECO:0000256" key="8">
    <source>
        <dbReference type="ARBA" id="ARBA00022741"/>
    </source>
</evidence>
<comment type="similarity">
    <text evidence="2">Belongs to the SUA5 family.</text>
</comment>
<dbReference type="PANTHER" id="PTHR17490">
    <property type="entry name" value="SUA5"/>
    <property type="match status" value="1"/>
</dbReference>
<dbReference type="InterPro" id="IPR017945">
    <property type="entry name" value="DHBP_synth_RibB-like_a/b_dom"/>
</dbReference>
<dbReference type="GO" id="GO:0061710">
    <property type="term" value="F:L-threonylcarbamoyladenylate synthase"/>
    <property type="evidence" value="ECO:0007669"/>
    <property type="project" value="UniProtKB-EC"/>
</dbReference>
<reference evidence="13 15" key="1">
    <citation type="journal article" date="2016" name="Gut Pathog.">
        <title>Whole genome sequencing of "Faecalibaculum rodentium" ALO17, isolated from C57BL/6J laboratory mouse feces.</title>
        <authorList>
            <person name="Lim S."/>
            <person name="Chang D.H."/>
            <person name="Ahn S."/>
            <person name="Kim B.C."/>
        </authorList>
    </citation>
    <scope>NUCLEOTIDE SEQUENCE [LARGE SCALE GENOMIC DNA]</scope>
    <source>
        <strain evidence="13 15">Alo17</strain>
    </source>
</reference>
<evidence type="ECO:0000256" key="4">
    <source>
        <dbReference type="ARBA" id="ARBA00022490"/>
    </source>
</evidence>
<feature type="domain" description="YrdC-like" evidence="12">
    <location>
        <begin position="6"/>
        <end position="189"/>
    </location>
</feature>
<dbReference type="SUPFAM" id="SSF55821">
    <property type="entry name" value="YrdC/RibB"/>
    <property type="match status" value="1"/>
</dbReference>
<dbReference type="STRING" id="1702221.AALO17_21060"/>
<evidence type="ECO:0000256" key="5">
    <source>
        <dbReference type="ARBA" id="ARBA00022679"/>
    </source>
</evidence>
<dbReference type="OrthoDB" id="9814580at2"/>
<comment type="subcellular location">
    <subcellularLocation>
        <location evidence="1">Cytoplasm</location>
    </subcellularLocation>
</comment>
<keyword evidence="9" id="KW-0067">ATP-binding</keyword>
<name>A0A140DX63_9FIRM</name>
<dbReference type="GO" id="GO:0008033">
    <property type="term" value="P:tRNA processing"/>
    <property type="evidence" value="ECO:0007669"/>
    <property type="project" value="UniProtKB-KW"/>
</dbReference>
<accession>A0A140DX63</accession>